<sequence length="202" mass="22444">MIGLRIAILSLVVAIASVGVAVWAVLDTQDIKIANDRQTPLPVDLMAPQPVGLKFNEKCPVGTGSDTESIDRLALMSVTAKRSRIDDTKLRVLVTWWNTMTMEYPNNGLYINGPMGRQDEVDASVSGVDDKLPKQGACGSWYRYIFPVAVENNTVIMEEVWPEQIYCFGVNLKDEYSFQLNGQQNRVATRCKKMPKLAEATS</sequence>
<proteinExistence type="predicted"/>
<keyword evidence="2" id="KW-1185">Reference proteome</keyword>
<evidence type="ECO:0000313" key="2">
    <source>
        <dbReference type="Proteomes" id="UP000199028"/>
    </source>
</evidence>
<gene>
    <name evidence="1" type="ORF">SAMN05216195_11349</name>
</gene>
<evidence type="ECO:0000313" key="1">
    <source>
        <dbReference type="EMBL" id="SES39496.1"/>
    </source>
</evidence>
<dbReference type="AlphaFoldDB" id="A0A1H9X017"/>
<reference evidence="2" key="1">
    <citation type="submission" date="2016-10" db="EMBL/GenBank/DDBJ databases">
        <authorList>
            <person name="Varghese N."/>
            <person name="Submissions S."/>
        </authorList>
    </citation>
    <scope>NUCLEOTIDE SEQUENCE [LARGE SCALE GENOMIC DNA]</scope>
    <source>
        <strain evidence="2">CGMCC 4.578</strain>
    </source>
</reference>
<organism evidence="1 2">
    <name type="scientific">Lentzea flaviverrucosa</name>
    <dbReference type="NCBI Taxonomy" id="200379"/>
    <lineage>
        <taxon>Bacteria</taxon>
        <taxon>Bacillati</taxon>
        <taxon>Actinomycetota</taxon>
        <taxon>Actinomycetes</taxon>
        <taxon>Pseudonocardiales</taxon>
        <taxon>Pseudonocardiaceae</taxon>
        <taxon>Lentzea</taxon>
    </lineage>
</organism>
<protein>
    <submittedName>
        <fullName evidence="1">Uncharacterized protein</fullName>
    </submittedName>
</protein>
<name>A0A1H9X017_9PSEU</name>
<accession>A0A1H9X017</accession>
<dbReference type="Proteomes" id="UP000199028">
    <property type="component" value="Unassembled WGS sequence"/>
</dbReference>
<dbReference type="EMBL" id="FOFT01000013">
    <property type="protein sequence ID" value="SES39496.1"/>
    <property type="molecule type" value="Genomic_DNA"/>
</dbReference>